<feature type="transmembrane region" description="Helical" evidence="1">
    <location>
        <begin position="63"/>
        <end position="84"/>
    </location>
</feature>
<evidence type="ECO:0000256" key="1">
    <source>
        <dbReference type="SAM" id="Phobius"/>
    </source>
</evidence>
<dbReference type="STRING" id="240303.SAMN05421677_101290"/>
<keyword evidence="1" id="KW-1133">Transmembrane helix</keyword>
<reference evidence="3" key="1">
    <citation type="submission" date="2016-10" db="EMBL/GenBank/DDBJ databases">
        <authorList>
            <person name="Varghese N."/>
            <person name="Submissions S."/>
        </authorList>
    </citation>
    <scope>NUCLEOTIDE SEQUENCE [LARGE SCALE GENOMIC DNA]</scope>
    <source>
        <strain evidence="3">CGMCC 1.3703</strain>
    </source>
</reference>
<keyword evidence="1" id="KW-0472">Membrane</keyword>
<dbReference type="AlphaFoldDB" id="A0A1H0ES46"/>
<feature type="transmembrane region" description="Helical" evidence="1">
    <location>
        <begin position="96"/>
        <end position="114"/>
    </location>
</feature>
<gene>
    <name evidence="2" type="ORF">SAMN05421677_101290</name>
</gene>
<dbReference type="RefSeq" id="WP_089650722.1">
    <property type="nucleotide sequence ID" value="NZ_FNIZ01000001.1"/>
</dbReference>
<name>A0A1H0ES46_HALAD</name>
<dbReference type="EMBL" id="FNIZ01000001">
    <property type="protein sequence ID" value="SDN85123.1"/>
    <property type="molecule type" value="Genomic_DNA"/>
</dbReference>
<proteinExistence type="predicted"/>
<keyword evidence="3" id="KW-1185">Reference proteome</keyword>
<keyword evidence="1" id="KW-0812">Transmembrane</keyword>
<accession>A0A1H0ES46</accession>
<evidence type="ECO:0000313" key="2">
    <source>
        <dbReference type="EMBL" id="SDN85123.1"/>
    </source>
</evidence>
<evidence type="ECO:0000313" key="3">
    <source>
        <dbReference type="Proteomes" id="UP000198860"/>
    </source>
</evidence>
<feature type="transmembrane region" description="Helical" evidence="1">
    <location>
        <begin position="129"/>
        <end position="146"/>
    </location>
</feature>
<dbReference type="Proteomes" id="UP000198860">
    <property type="component" value="Unassembled WGS sequence"/>
</dbReference>
<organism evidence="2 3">
    <name type="scientific">Halobacillus aidingensis</name>
    <dbReference type="NCBI Taxonomy" id="240303"/>
    <lineage>
        <taxon>Bacteria</taxon>
        <taxon>Bacillati</taxon>
        <taxon>Bacillota</taxon>
        <taxon>Bacilli</taxon>
        <taxon>Bacillales</taxon>
        <taxon>Bacillaceae</taxon>
        <taxon>Halobacillus</taxon>
    </lineage>
</organism>
<sequence length="157" mass="17982">MAFTIFFVCAWLIISVFTVIPKRLTLIENTFIFLTTSVISINWTWIINEELKYVKITEDPSNYAGFLIFRSIIIPTLLMVQVNLYNPSSSPVKKALILIASVLCLVLLTILSRVLDVSDYKDWNLGFDAIYYVSLHLFSIGVSKLIRKSTRIEVKQP</sequence>
<protein>
    <submittedName>
        <fullName evidence="2">Uncharacterized protein</fullName>
    </submittedName>
</protein>
<dbReference type="OrthoDB" id="2626715at2"/>